<comment type="caution">
    <text evidence="1">The sequence shown here is derived from an EMBL/GenBank/DDBJ whole genome shotgun (WGS) entry which is preliminary data.</text>
</comment>
<name>A0AAP0QL23_9ROSI</name>
<protein>
    <submittedName>
        <fullName evidence="1">Uncharacterized protein</fullName>
    </submittedName>
</protein>
<organism evidence="1 2">
    <name type="scientific">Citrus x changshan-huyou</name>
    <dbReference type="NCBI Taxonomy" id="2935761"/>
    <lineage>
        <taxon>Eukaryota</taxon>
        <taxon>Viridiplantae</taxon>
        <taxon>Streptophyta</taxon>
        <taxon>Embryophyta</taxon>
        <taxon>Tracheophyta</taxon>
        <taxon>Spermatophyta</taxon>
        <taxon>Magnoliopsida</taxon>
        <taxon>eudicotyledons</taxon>
        <taxon>Gunneridae</taxon>
        <taxon>Pentapetalae</taxon>
        <taxon>rosids</taxon>
        <taxon>malvids</taxon>
        <taxon>Sapindales</taxon>
        <taxon>Rutaceae</taxon>
        <taxon>Aurantioideae</taxon>
        <taxon>Citrus</taxon>
    </lineage>
</organism>
<accession>A0AAP0QL23</accession>
<dbReference type="EMBL" id="JBCGBO010000005">
    <property type="protein sequence ID" value="KAK9199596.1"/>
    <property type="molecule type" value="Genomic_DNA"/>
</dbReference>
<evidence type="ECO:0000313" key="1">
    <source>
        <dbReference type="EMBL" id="KAK9199596.1"/>
    </source>
</evidence>
<dbReference type="Proteomes" id="UP001428341">
    <property type="component" value="Unassembled WGS sequence"/>
</dbReference>
<reference evidence="1 2" key="1">
    <citation type="submission" date="2024-05" db="EMBL/GenBank/DDBJ databases">
        <title>Haplotype-resolved chromosome-level genome assembly of Huyou (Citrus changshanensis).</title>
        <authorList>
            <person name="Miao C."/>
            <person name="Chen W."/>
            <person name="Wu Y."/>
            <person name="Wang L."/>
            <person name="Zhao S."/>
            <person name="Grierson D."/>
            <person name="Xu C."/>
            <person name="Chen K."/>
        </authorList>
    </citation>
    <scope>NUCLEOTIDE SEQUENCE [LARGE SCALE GENOMIC DNA]</scope>
    <source>
        <strain evidence="1">01-14</strain>
        <tissue evidence="1">Leaf</tissue>
    </source>
</reference>
<proteinExistence type="predicted"/>
<gene>
    <name evidence="1" type="ORF">WN944_014788</name>
</gene>
<dbReference type="AlphaFoldDB" id="A0AAP0QL23"/>
<evidence type="ECO:0000313" key="2">
    <source>
        <dbReference type="Proteomes" id="UP001428341"/>
    </source>
</evidence>
<keyword evidence="2" id="KW-1185">Reference proteome</keyword>
<sequence>MLLAEIEFLQKREIELENESVCLRSKIAEMERFQQANWARVECNPCINFSEFLQPCYHRGWWHCLLSSGQEDTPSRVSKLDTGDQVVASQQEIYDQTIIIY</sequence>